<reference evidence="1" key="1">
    <citation type="submission" date="2020-03" db="EMBL/GenBank/DDBJ databases">
        <authorList>
            <person name="Weist P."/>
        </authorList>
    </citation>
    <scope>NUCLEOTIDE SEQUENCE</scope>
</reference>
<gene>
    <name evidence="1" type="ORF">PLEPLA_LOCUS18213</name>
</gene>
<proteinExistence type="predicted"/>
<keyword evidence="2" id="KW-1185">Reference proteome</keyword>
<dbReference type="Proteomes" id="UP001153269">
    <property type="component" value="Unassembled WGS sequence"/>
</dbReference>
<dbReference type="AlphaFoldDB" id="A0A9N7YM09"/>
<evidence type="ECO:0000313" key="2">
    <source>
        <dbReference type="Proteomes" id="UP001153269"/>
    </source>
</evidence>
<dbReference type="EMBL" id="CADEAL010001217">
    <property type="protein sequence ID" value="CAB1430231.1"/>
    <property type="molecule type" value="Genomic_DNA"/>
</dbReference>
<comment type="caution">
    <text evidence="1">The sequence shown here is derived from an EMBL/GenBank/DDBJ whole genome shotgun (WGS) entry which is preliminary data.</text>
</comment>
<organism evidence="1 2">
    <name type="scientific">Pleuronectes platessa</name>
    <name type="common">European plaice</name>
    <dbReference type="NCBI Taxonomy" id="8262"/>
    <lineage>
        <taxon>Eukaryota</taxon>
        <taxon>Metazoa</taxon>
        <taxon>Chordata</taxon>
        <taxon>Craniata</taxon>
        <taxon>Vertebrata</taxon>
        <taxon>Euteleostomi</taxon>
        <taxon>Actinopterygii</taxon>
        <taxon>Neopterygii</taxon>
        <taxon>Teleostei</taxon>
        <taxon>Neoteleostei</taxon>
        <taxon>Acanthomorphata</taxon>
        <taxon>Carangaria</taxon>
        <taxon>Pleuronectiformes</taxon>
        <taxon>Pleuronectoidei</taxon>
        <taxon>Pleuronectidae</taxon>
        <taxon>Pleuronectes</taxon>
    </lineage>
</organism>
<sequence length="206" mass="23383">MADSQSLSIERVHLCTDTFSIDFLQDDAAWTDFPPPSPVEPRATRDGDLRSPHLHEHHVFNQVSVSSGHVPLLRQQPIGQLIRGSYIRGPTPPPLSFYSKVFCTVLLMHCGSSGPNQRSETKRLVCDGMFNLPRCQWGARQRDFQTPEVLQSAECYCLMMRRWVKYQYYKLPAVGLEMVTMETKALDDGVEGHEQQLGFKPGTFLL</sequence>
<evidence type="ECO:0000313" key="1">
    <source>
        <dbReference type="EMBL" id="CAB1430231.1"/>
    </source>
</evidence>
<accession>A0A9N7YM09</accession>
<protein>
    <submittedName>
        <fullName evidence="1">Uncharacterized protein</fullName>
    </submittedName>
</protein>
<name>A0A9N7YM09_PLEPL</name>